<dbReference type="SUPFAM" id="SSF50370">
    <property type="entry name" value="Ricin B-like lectins"/>
    <property type="match status" value="1"/>
</dbReference>
<accession>A0A5C3N1Z0</accession>
<dbReference type="InterPro" id="IPR035992">
    <property type="entry name" value="Ricin_B-like_lectins"/>
</dbReference>
<feature type="compositionally biased region" description="Acidic residues" evidence="1">
    <location>
        <begin position="82"/>
        <end position="95"/>
    </location>
</feature>
<keyword evidence="4" id="KW-1185">Reference proteome</keyword>
<feature type="region of interest" description="Disordered" evidence="1">
    <location>
        <begin position="392"/>
        <end position="412"/>
    </location>
</feature>
<dbReference type="CDD" id="cd23422">
    <property type="entry name" value="beta-trefoil_Ricin_MPL_CNL"/>
    <property type="match status" value="1"/>
</dbReference>
<evidence type="ECO:0000313" key="4">
    <source>
        <dbReference type="Proteomes" id="UP000305948"/>
    </source>
</evidence>
<feature type="compositionally biased region" description="Basic and acidic residues" evidence="1">
    <location>
        <begin position="329"/>
        <end position="338"/>
    </location>
</feature>
<feature type="region of interest" description="Disordered" evidence="1">
    <location>
        <begin position="329"/>
        <end position="366"/>
    </location>
</feature>
<dbReference type="EMBL" id="ML213511">
    <property type="protein sequence ID" value="TFK51223.1"/>
    <property type="molecule type" value="Genomic_DNA"/>
</dbReference>
<feature type="region of interest" description="Disordered" evidence="1">
    <location>
        <begin position="134"/>
        <end position="168"/>
    </location>
</feature>
<name>A0A5C3N1Z0_9AGAM</name>
<feature type="compositionally biased region" description="Polar residues" evidence="1">
    <location>
        <begin position="342"/>
        <end position="351"/>
    </location>
</feature>
<proteinExistence type="predicted"/>
<dbReference type="Pfam" id="PF14200">
    <property type="entry name" value="RicinB_lectin_2"/>
    <property type="match status" value="1"/>
</dbReference>
<feature type="compositionally biased region" description="Polar residues" evidence="1">
    <location>
        <begin position="135"/>
        <end position="147"/>
    </location>
</feature>
<evidence type="ECO:0000259" key="2">
    <source>
        <dbReference type="Pfam" id="PF14200"/>
    </source>
</evidence>
<reference evidence="3 4" key="1">
    <citation type="journal article" date="2019" name="Nat. Ecol. Evol.">
        <title>Megaphylogeny resolves global patterns of mushroom evolution.</title>
        <authorList>
            <person name="Varga T."/>
            <person name="Krizsan K."/>
            <person name="Foldi C."/>
            <person name="Dima B."/>
            <person name="Sanchez-Garcia M."/>
            <person name="Sanchez-Ramirez S."/>
            <person name="Szollosi G.J."/>
            <person name="Szarkandi J.G."/>
            <person name="Papp V."/>
            <person name="Albert L."/>
            <person name="Andreopoulos W."/>
            <person name="Angelini C."/>
            <person name="Antonin V."/>
            <person name="Barry K.W."/>
            <person name="Bougher N.L."/>
            <person name="Buchanan P."/>
            <person name="Buyck B."/>
            <person name="Bense V."/>
            <person name="Catcheside P."/>
            <person name="Chovatia M."/>
            <person name="Cooper J."/>
            <person name="Damon W."/>
            <person name="Desjardin D."/>
            <person name="Finy P."/>
            <person name="Geml J."/>
            <person name="Haridas S."/>
            <person name="Hughes K."/>
            <person name="Justo A."/>
            <person name="Karasinski D."/>
            <person name="Kautmanova I."/>
            <person name="Kiss B."/>
            <person name="Kocsube S."/>
            <person name="Kotiranta H."/>
            <person name="LaButti K.M."/>
            <person name="Lechner B.E."/>
            <person name="Liimatainen K."/>
            <person name="Lipzen A."/>
            <person name="Lukacs Z."/>
            <person name="Mihaltcheva S."/>
            <person name="Morgado L.N."/>
            <person name="Niskanen T."/>
            <person name="Noordeloos M.E."/>
            <person name="Ohm R.A."/>
            <person name="Ortiz-Santana B."/>
            <person name="Ovrebo C."/>
            <person name="Racz N."/>
            <person name="Riley R."/>
            <person name="Savchenko A."/>
            <person name="Shiryaev A."/>
            <person name="Soop K."/>
            <person name="Spirin V."/>
            <person name="Szebenyi C."/>
            <person name="Tomsovsky M."/>
            <person name="Tulloss R.E."/>
            <person name="Uehling J."/>
            <person name="Grigoriev I.V."/>
            <person name="Vagvolgyi C."/>
            <person name="Papp T."/>
            <person name="Martin F.M."/>
            <person name="Miettinen O."/>
            <person name="Hibbett D.S."/>
            <person name="Nagy L.G."/>
        </authorList>
    </citation>
    <scope>NUCLEOTIDE SEQUENCE [LARGE SCALE GENOMIC DNA]</scope>
    <source>
        <strain evidence="3 4">OMC1185</strain>
    </source>
</reference>
<dbReference type="OrthoDB" id="2131701at2759"/>
<dbReference type="Proteomes" id="UP000305948">
    <property type="component" value="Unassembled WGS sequence"/>
</dbReference>
<gene>
    <name evidence="3" type="ORF">OE88DRAFT_1520932</name>
</gene>
<sequence length="412" mass="43868">MAAAPVQHFHSARQHIALNISTDTFAARLVMGNAESSVTRPNGARSIGSSSAVLSAAEHLRKSLEGEYMKRSSENVRKSVEVQEDTPAEGQQEDFGESRPTQEVVMEMPGGSLVPSAQVDDPSGTPMEEVRVEGYQTQPEQAASSEPTVAKPDEVSSPTSELPKVEEAPQEQIVSTVIHGTYTLVSVKADTAAMDLSGGDNKSVISFPVHGAANQQWSLMPLAHGPEHSYTIRSTGSGLYLTIEPDARTGAVRVVANEFPASWDVEEIYSGPGGQDKVVRIGWPKSSFAVGFAKDEGDAPGHKVQLVAEAQDQQAPNCLWKLIPSTTEHEPKHSDWHVSPHGRSSTESTVVEQVEREQQKKRTETVVTTTTTTTVKTTDDGTIITTVTNVSDGGLGGGGHGSRPPSGGCVVQ</sequence>
<feature type="compositionally biased region" description="Basic and acidic residues" evidence="1">
    <location>
        <begin position="68"/>
        <end position="81"/>
    </location>
</feature>
<feature type="region of interest" description="Disordered" evidence="1">
    <location>
        <begin position="68"/>
        <end position="100"/>
    </location>
</feature>
<evidence type="ECO:0000256" key="1">
    <source>
        <dbReference type="SAM" id="MobiDB-lite"/>
    </source>
</evidence>
<dbReference type="Gene3D" id="2.80.10.50">
    <property type="match status" value="1"/>
</dbReference>
<organism evidence="3 4">
    <name type="scientific">Heliocybe sulcata</name>
    <dbReference type="NCBI Taxonomy" id="5364"/>
    <lineage>
        <taxon>Eukaryota</taxon>
        <taxon>Fungi</taxon>
        <taxon>Dikarya</taxon>
        <taxon>Basidiomycota</taxon>
        <taxon>Agaricomycotina</taxon>
        <taxon>Agaricomycetes</taxon>
        <taxon>Gloeophyllales</taxon>
        <taxon>Gloeophyllaceae</taxon>
        <taxon>Heliocybe</taxon>
    </lineage>
</organism>
<feature type="compositionally biased region" description="Low complexity" evidence="1">
    <location>
        <begin position="402"/>
        <end position="412"/>
    </location>
</feature>
<feature type="compositionally biased region" description="Basic and acidic residues" evidence="1">
    <location>
        <begin position="353"/>
        <end position="364"/>
    </location>
</feature>
<protein>
    <recommendedName>
        <fullName evidence="2">Ricin B lectin domain-containing protein</fullName>
    </recommendedName>
</protein>
<evidence type="ECO:0000313" key="3">
    <source>
        <dbReference type="EMBL" id="TFK51223.1"/>
    </source>
</evidence>
<feature type="domain" description="Ricin B lectin" evidence="2">
    <location>
        <begin position="178"/>
        <end position="244"/>
    </location>
</feature>
<dbReference type="InterPro" id="IPR000772">
    <property type="entry name" value="Ricin_B_lectin"/>
</dbReference>
<dbReference type="AlphaFoldDB" id="A0A5C3N1Z0"/>